<dbReference type="Proteomes" id="UP000008177">
    <property type="component" value="Unplaced contigs"/>
</dbReference>
<dbReference type="HOGENOM" id="CLU_2512383_0_0_1"/>
<dbReference type="AlphaFoldDB" id="G2YUX4"/>
<dbReference type="InParanoid" id="G2YUX4"/>
<protein>
    <submittedName>
        <fullName evidence="1">Uncharacterized protein</fullName>
    </submittedName>
</protein>
<sequence>MSTELGVAFGDFIATIDLVSIVFGASAKVANQIVEFGKIVEHRSLWRIVKRLEPGLTNFENRIALKHAVSSFQMTLRDFWNKGRE</sequence>
<evidence type="ECO:0000313" key="2">
    <source>
        <dbReference type="Proteomes" id="UP000008177"/>
    </source>
</evidence>
<reference evidence="2" key="1">
    <citation type="journal article" date="2011" name="PLoS Genet.">
        <title>Genomic analysis of the necrotrophic fungal pathogens Sclerotinia sclerotiorum and Botrytis cinerea.</title>
        <authorList>
            <person name="Amselem J."/>
            <person name="Cuomo C.A."/>
            <person name="van Kan J.A."/>
            <person name="Viaud M."/>
            <person name="Benito E.P."/>
            <person name="Couloux A."/>
            <person name="Coutinho P.M."/>
            <person name="de Vries R.P."/>
            <person name="Dyer P.S."/>
            <person name="Fillinger S."/>
            <person name="Fournier E."/>
            <person name="Gout L."/>
            <person name="Hahn M."/>
            <person name="Kohn L."/>
            <person name="Lapalu N."/>
            <person name="Plummer K.M."/>
            <person name="Pradier J.M."/>
            <person name="Quevillon E."/>
            <person name="Sharon A."/>
            <person name="Simon A."/>
            <person name="ten Have A."/>
            <person name="Tudzynski B."/>
            <person name="Tudzynski P."/>
            <person name="Wincker P."/>
            <person name="Andrew M."/>
            <person name="Anthouard V."/>
            <person name="Beever R.E."/>
            <person name="Beffa R."/>
            <person name="Benoit I."/>
            <person name="Bouzid O."/>
            <person name="Brault B."/>
            <person name="Chen Z."/>
            <person name="Choquer M."/>
            <person name="Collemare J."/>
            <person name="Cotton P."/>
            <person name="Danchin E.G."/>
            <person name="Da Silva C."/>
            <person name="Gautier A."/>
            <person name="Giraud C."/>
            <person name="Giraud T."/>
            <person name="Gonzalez C."/>
            <person name="Grossetete S."/>
            <person name="Guldener U."/>
            <person name="Henrissat B."/>
            <person name="Howlett B.J."/>
            <person name="Kodira C."/>
            <person name="Kretschmer M."/>
            <person name="Lappartient A."/>
            <person name="Leroch M."/>
            <person name="Levis C."/>
            <person name="Mauceli E."/>
            <person name="Neuveglise C."/>
            <person name="Oeser B."/>
            <person name="Pearson M."/>
            <person name="Poulain J."/>
            <person name="Poussereau N."/>
            <person name="Quesneville H."/>
            <person name="Rascle C."/>
            <person name="Schumacher J."/>
            <person name="Segurens B."/>
            <person name="Sexton A."/>
            <person name="Silva E."/>
            <person name="Sirven C."/>
            <person name="Soanes D.M."/>
            <person name="Talbot N.J."/>
            <person name="Templeton M."/>
            <person name="Yandava C."/>
            <person name="Yarden O."/>
            <person name="Zeng Q."/>
            <person name="Rollins J.A."/>
            <person name="Lebrun M.H."/>
            <person name="Dickman M."/>
        </authorList>
    </citation>
    <scope>NUCLEOTIDE SEQUENCE [LARGE SCALE GENOMIC DNA]</scope>
    <source>
        <strain evidence="2">T4</strain>
    </source>
</reference>
<dbReference type="EMBL" id="FQ790354">
    <property type="protein sequence ID" value="CCD55422.1"/>
    <property type="molecule type" value="Genomic_DNA"/>
</dbReference>
<accession>G2YUX4</accession>
<proteinExistence type="predicted"/>
<organism evidence="1 2">
    <name type="scientific">Botryotinia fuckeliana (strain T4)</name>
    <name type="common">Noble rot fungus</name>
    <name type="synonym">Botrytis cinerea</name>
    <dbReference type="NCBI Taxonomy" id="999810"/>
    <lineage>
        <taxon>Eukaryota</taxon>
        <taxon>Fungi</taxon>
        <taxon>Dikarya</taxon>
        <taxon>Ascomycota</taxon>
        <taxon>Pezizomycotina</taxon>
        <taxon>Leotiomycetes</taxon>
        <taxon>Helotiales</taxon>
        <taxon>Sclerotiniaceae</taxon>
        <taxon>Botrytis</taxon>
    </lineage>
</organism>
<name>G2YUX4_BOTF4</name>
<evidence type="ECO:0000313" key="1">
    <source>
        <dbReference type="EMBL" id="CCD55422.1"/>
    </source>
</evidence>
<gene>
    <name evidence="1" type="ORF">BofuT4_uP158180.1</name>
</gene>